<organism evidence="10 11">
    <name type="scientific">Actinokineospora auranticolor</name>
    <dbReference type="NCBI Taxonomy" id="155976"/>
    <lineage>
        <taxon>Bacteria</taxon>
        <taxon>Bacillati</taxon>
        <taxon>Actinomycetota</taxon>
        <taxon>Actinomycetes</taxon>
        <taxon>Pseudonocardiales</taxon>
        <taxon>Pseudonocardiaceae</taxon>
        <taxon>Actinokineospora</taxon>
    </lineage>
</organism>
<keyword evidence="8" id="KW-0732">Signal</keyword>
<dbReference type="GO" id="GO:0008360">
    <property type="term" value="P:regulation of cell shape"/>
    <property type="evidence" value="ECO:0007669"/>
    <property type="project" value="UniProtKB-UniRule"/>
</dbReference>
<evidence type="ECO:0000256" key="6">
    <source>
        <dbReference type="PROSITE-ProRule" id="PRU01373"/>
    </source>
</evidence>
<dbReference type="InterPro" id="IPR005490">
    <property type="entry name" value="LD_TPept_cat_dom"/>
</dbReference>
<protein>
    <submittedName>
        <fullName evidence="10">L,D-transpeptidase-like protein</fullName>
    </submittedName>
</protein>
<evidence type="ECO:0000256" key="1">
    <source>
        <dbReference type="ARBA" id="ARBA00004752"/>
    </source>
</evidence>
<dbReference type="PROSITE" id="PS51257">
    <property type="entry name" value="PROKAR_LIPOPROTEIN"/>
    <property type="match status" value="1"/>
</dbReference>
<accession>A0A2S6GYE7</accession>
<dbReference type="Proteomes" id="UP000239203">
    <property type="component" value="Unassembled WGS sequence"/>
</dbReference>
<keyword evidence="11" id="KW-1185">Reference proteome</keyword>
<reference evidence="10 11" key="1">
    <citation type="submission" date="2018-02" db="EMBL/GenBank/DDBJ databases">
        <title>Genomic Encyclopedia of Archaeal and Bacterial Type Strains, Phase II (KMG-II): from individual species to whole genera.</title>
        <authorList>
            <person name="Goeker M."/>
        </authorList>
    </citation>
    <scope>NUCLEOTIDE SEQUENCE [LARGE SCALE GENOMIC DNA]</scope>
    <source>
        <strain evidence="10 11">YU 961-1</strain>
    </source>
</reference>
<evidence type="ECO:0000256" key="4">
    <source>
        <dbReference type="ARBA" id="ARBA00022984"/>
    </source>
</evidence>
<keyword evidence="5 6" id="KW-0961">Cell wall biogenesis/degradation</keyword>
<name>A0A2S6GYE7_9PSEU</name>
<dbReference type="GO" id="GO:0016740">
    <property type="term" value="F:transferase activity"/>
    <property type="evidence" value="ECO:0007669"/>
    <property type="project" value="UniProtKB-KW"/>
</dbReference>
<evidence type="ECO:0000256" key="3">
    <source>
        <dbReference type="ARBA" id="ARBA00022960"/>
    </source>
</evidence>
<evidence type="ECO:0000256" key="2">
    <source>
        <dbReference type="ARBA" id="ARBA00022679"/>
    </source>
</evidence>
<comment type="caution">
    <text evidence="10">The sequence shown here is derived from an EMBL/GenBank/DDBJ whole genome shotgun (WGS) entry which is preliminary data.</text>
</comment>
<feature type="signal peptide" evidence="8">
    <location>
        <begin position="1"/>
        <end position="20"/>
    </location>
</feature>
<evidence type="ECO:0000259" key="9">
    <source>
        <dbReference type="PROSITE" id="PS52029"/>
    </source>
</evidence>
<dbReference type="Gene3D" id="2.40.440.10">
    <property type="entry name" value="L,D-transpeptidase catalytic domain-like"/>
    <property type="match status" value="1"/>
</dbReference>
<comment type="pathway">
    <text evidence="1 6">Cell wall biogenesis; peptidoglycan biosynthesis.</text>
</comment>
<feature type="chain" id="PRO_5038752470" evidence="8">
    <location>
        <begin position="21"/>
        <end position="224"/>
    </location>
</feature>
<dbReference type="OrthoDB" id="8887048at2"/>
<sequence>MQVKRLVLGTAVVAAGALLAACGTSEGATAQAPATTTTVTSTTTSTTTTTQTTTTTVEPTTTTTTTTTVAPTTTTTKPKPTTTTTKTTTTTPKPTTTTPKPPPPAKAEGAPCAATVRACIDLSANQSWLLENGKVVYGPVPITSGRPGHRTPPGTFKVGWKDIDHKSSEFNNAPMPYSVFFNGGIAFHQGSLKVQSHGCIHLSAAAAKMYFNSLKVGDTVQVVP</sequence>
<dbReference type="GO" id="GO:0071555">
    <property type="term" value="P:cell wall organization"/>
    <property type="evidence" value="ECO:0007669"/>
    <property type="project" value="UniProtKB-UniRule"/>
</dbReference>
<proteinExistence type="predicted"/>
<evidence type="ECO:0000313" key="10">
    <source>
        <dbReference type="EMBL" id="PPK70228.1"/>
    </source>
</evidence>
<dbReference type="InterPro" id="IPR050979">
    <property type="entry name" value="LD-transpeptidase"/>
</dbReference>
<gene>
    <name evidence="10" type="ORF">CLV40_102139</name>
</gene>
<dbReference type="GO" id="GO:0071972">
    <property type="term" value="F:peptidoglycan L,D-transpeptidase activity"/>
    <property type="evidence" value="ECO:0007669"/>
    <property type="project" value="TreeGrafter"/>
</dbReference>
<dbReference type="Pfam" id="PF03734">
    <property type="entry name" value="YkuD"/>
    <property type="match status" value="1"/>
</dbReference>
<dbReference type="PANTHER" id="PTHR30582:SF33">
    <property type="entry name" value="EXPORTED PROTEIN"/>
    <property type="match status" value="1"/>
</dbReference>
<feature type="domain" description="L,D-TPase catalytic" evidence="9">
    <location>
        <begin position="116"/>
        <end position="223"/>
    </location>
</feature>
<feature type="region of interest" description="Disordered" evidence="7">
    <location>
        <begin position="25"/>
        <end position="109"/>
    </location>
</feature>
<dbReference type="PROSITE" id="PS52029">
    <property type="entry name" value="LD_TPASE"/>
    <property type="match status" value="1"/>
</dbReference>
<evidence type="ECO:0000313" key="11">
    <source>
        <dbReference type="Proteomes" id="UP000239203"/>
    </source>
</evidence>
<dbReference type="SUPFAM" id="SSF141523">
    <property type="entry name" value="L,D-transpeptidase catalytic domain-like"/>
    <property type="match status" value="1"/>
</dbReference>
<dbReference type="UniPathway" id="UPA00219"/>
<evidence type="ECO:0000256" key="5">
    <source>
        <dbReference type="ARBA" id="ARBA00023316"/>
    </source>
</evidence>
<dbReference type="GO" id="GO:0005576">
    <property type="term" value="C:extracellular region"/>
    <property type="evidence" value="ECO:0007669"/>
    <property type="project" value="TreeGrafter"/>
</dbReference>
<keyword evidence="2" id="KW-0808">Transferase</keyword>
<feature type="active site" description="Nucleophile" evidence="6">
    <location>
        <position position="199"/>
    </location>
</feature>
<keyword evidence="4 6" id="KW-0573">Peptidoglycan synthesis</keyword>
<dbReference type="InterPro" id="IPR038063">
    <property type="entry name" value="Transpep_catalytic_dom"/>
</dbReference>
<dbReference type="AlphaFoldDB" id="A0A2S6GYE7"/>
<feature type="active site" description="Proton donor/acceptor" evidence="6">
    <location>
        <position position="188"/>
    </location>
</feature>
<feature type="compositionally biased region" description="Low complexity" evidence="7">
    <location>
        <begin position="25"/>
        <end position="98"/>
    </location>
</feature>
<keyword evidence="3 6" id="KW-0133">Cell shape</keyword>
<dbReference type="CDD" id="cd16913">
    <property type="entry name" value="YkuD_like"/>
    <property type="match status" value="1"/>
</dbReference>
<dbReference type="EMBL" id="PTIX01000002">
    <property type="protein sequence ID" value="PPK70228.1"/>
    <property type="molecule type" value="Genomic_DNA"/>
</dbReference>
<evidence type="ECO:0000256" key="8">
    <source>
        <dbReference type="SAM" id="SignalP"/>
    </source>
</evidence>
<dbReference type="PANTHER" id="PTHR30582">
    <property type="entry name" value="L,D-TRANSPEPTIDASE"/>
    <property type="match status" value="1"/>
</dbReference>
<dbReference type="GO" id="GO:0018104">
    <property type="term" value="P:peptidoglycan-protein cross-linking"/>
    <property type="evidence" value="ECO:0007669"/>
    <property type="project" value="TreeGrafter"/>
</dbReference>
<dbReference type="RefSeq" id="WP_104477055.1">
    <property type="nucleotide sequence ID" value="NZ_CP154825.1"/>
</dbReference>
<evidence type="ECO:0000256" key="7">
    <source>
        <dbReference type="SAM" id="MobiDB-lite"/>
    </source>
</evidence>